<dbReference type="SUPFAM" id="SSF46565">
    <property type="entry name" value="Chaperone J-domain"/>
    <property type="match status" value="1"/>
</dbReference>
<gene>
    <name evidence="12" type="ORF">GOP47_0017579</name>
</gene>
<evidence type="ECO:0000313" key="13">
    <source>
        <dbReference type="Proteomes" id="UP000886520"/>
    </source>
</evidence>
<evidence type="ECO:0000256" key="3">
    <source>
        <dbReference type="ARBA" id="ARBA00022729"/>
    </source>
</evidence>
<sequence>MARLTQVIRMWQDGAPSWPCECFFFPVSLALAGDASSDGEAIYCDDANCYDLLGVTQSATTADIKKAYYKLSLKYHPDKNPDPEAKKIFVKIANAYEILKDETTREQYDYALAHPEQVFYNTARYYQAYYGPQTDLRVLFAGLLIILSAFQYLNQWTRYKQMMDMVKQTPVYKNKLKALELERNTVSKGKKKGLKAKNRESATSDLSKELELQIDGAEHPVVWKLLGVQIVLLPYTLGKLLYWQACWIWRYWIKNAPYAWEDAALLTRRCLRIPYASWMIMSETGKRDLVWKRLWIRKNLQAYQLELKNARKRR</sequence>
<dbReference type="FunFam" id="1.10.287.110:FF:000050">
    <property type="entry name" value="Chaperone protein dnaJ 50"/>
    <property type="match status" value="1"/>
</dbReference>
<accession>A0A9D4UGU3</accession>
<evidence type="ECO:0000313" key="12">
    <source>
        <dbReference type="EMBL" id="KAI5067051.1"/>
    </source>
</evidence>
<dbReference type="InterPro" id="IPR036869">
    <property type="entry name" value="J_dom_sf"/>
</dbReference>
<evidence type="ECO:0000256" key="8">
    <source>
        <dbReference type="ARBA" id="ARBA00023186"/>
    </source>
</evidence>
<evidence type="ECO:0000256" key="5">
    <source>
        <dbReference type="ARBA" id="ARBA00022989"/>
    </source>
</evidence>
<keyword evidence="8" id="KW-0143">Chaperone</keyword>
<evidence type="ECO:0000256" key="4">
    <source>
        <dbReference type="ARBA" id="ARBA00022824"/>
    </source>
</evidence>
<evidence type="ECO:0000259" key="11">
    <source>
        <dbReference type="PROSITE" id="PS50076"/>
    </source>
</evidence>
<keyword evidence="3" id="KW-0732">Signal</keyword>
<dbReference type="CDD" id="cd06257">
    <property type="entry name" value="DnaJ"/>
    <property type="match status" value="1"/>
</dbReference>
<dbReference type="Proteomes" id="UP000886520">
    <property type="component" value="Chromosome 17"/>
</dbReference>
<dbReference type="PANTHER" id="PTHR44176">
    <property type="entry name" value="DNAJ HOMOLOG SUBFAMILY C MEMBER 25"/>
    <property type="match status" value="1"/>
</dbReference>
<keyword evidence="2 10" id="KW-0812">Transmembrane</keyword>
<keyword evidence="6 10" id="KW-0472">Membrane</keyword>
<dbReference type="AlphaFoldDB" id="A0A9D4UGU3"/>
<dbReference type="InterPro" id="IPR044632">
    <property type="entry name" value="DNAJC25-like"/>
</dbReference>
<evidence type="ECO:0000256" key="7">
    <source>
        <dbReference type="ARBA" id="ARBA00023180"/>
    </source>
</evidence>
<dbReference type="PROSITE" id="PS50076">
    <property type="entry name" value="DNAJ_2"/>
    <property type="match status" value="1"/>
</dbReference>
<keyword evidence="4" id="KW-0256">Endoplasmic reticulum</keyword>
<comment type="function">
    <text evidence="9">May play a role in protein folding in the endoplasmic reticulum.</text>
</comment>
<dbReference type="PRINTS" id="PR00625">
    <property type="entry name" value="JDOMAIN"/>
</dbReference>
<dbReference type="GO" id="GO:0006457">
    <property type="term" value="P:protein folding"/>
    <property type="evidence" value="ECO:0007669"/>
    <property type="project" value="InterPro"/>
</dbReference>
<dbReference type="EMBL" id="JABFUD020000017">
    <property type="protein sequence ID" value="KAI5067051.1"/>
    <property type="molecule type" value="Genomic_DNA"/>
</dbReference>
<dbReference type="Gene3D" id="1.10.287.110">
    <property type="entry name" value="DnaJ domain"/>
    <property type="match status" value="1"/>
</dbReference>
<evidence type="ECO:0000256" key="1">
    <source>
        <dbReference type="ARBA" id="ARBA00004477"/>
    </source>
</evidence>
<keyword evidence="5 10" id="KW-1133">Transmembrane helix</keyword>
<dbReference type="OrthoDB" id="10250354at2759"/>
<dbReference type="PANTHER" id="PTHR44176:SF1">
    <property type="entry name" value="DNAJ HOMOLOG SUBFAMILY C MEMBER 25"/>
    <property type="match status" value="1"/>
</dbReference>
<dbReference type="Pfam" id="PF00226">
    <property type="entry name" value="DnaJ"/>
    <property type="match status" value="1"/>
</dbReference>
<dbReference type="GO" id="GO:0005789">
    <property type="term" value="C:endoplasmic reticulum membrane"/>
    <property type="evidence" value="ECO:0007669"/>
    <property type="project" value="UniProtKB-SubCell"/>
</dbReference>
<comment type="subcellular location">
    <subcellularLocation>
        <location evidence="1">Endoplasmic reticulum membrane</location>
        <topology evidence="1">Multi-pass membrane protein</topology>
    </subcellularLocation>
</comment>
<dbReference type="InterPro" id="IPR001623">
    <property type="entry name" value="DnaJ_domain"/>
</dbReference>
<feature type="domain" description="J" evidence="11">
    <location>
        <begin position="48"/>
        <end position="112"/>
    </location>
</feature>
<keyword evidence="7" id="KW-0325">Glycoprotein</keyword>
<keyword evidence="13" id="KW-1185">Reference proteome</keyword>
<comment type="caution">
    <text evidence="12">The sequence shown here is derived from an EMBL/GenBank/DDBJ whole genome shotgun (WGS) entry which is preliminary data.</text>
</comment>
<dbReference type="InterPro" id="IPR018253">
    <property type="entry name" value="DnaJ_domain_CS"/>
</dbReference>
<evidence type="ECO:0000256" key="6">
    <source>
        <dbReference type="ARBA" id="ARBA00023136"/>
    </source>
</evidence>
<name>A0A9D4UGU3_ADICA</name>
<evidence type="ECO:0000256" key="9">
    <source>
        <dbReference type="ARBA" id="ARBA00056093"/>
    </source>
</evidence>
<feature type="transmembrane region" description="Helical" evidence="10">
    <location>
        <begin position="136"/>
        <end position="153"/>
    </location>
</feature>
<dbReference type="PROSITE" id="PS00636">
    <property type="entry name" value="DNAJ_1"/>
    <property type="match status" value="1"/>
</dbReference>
<dbReference type="SMART" id="SM00271">
    <property type="entry name" value="DnaJ"/>
    <property type="match status" value="1"/>
</dbReference>
<evidence type="ECO:0000256" key="10">
    <source>
        <dbReference type="SAM" id="Phobius"/>
    </source>
</evidence>
<reference evidence="12" key="1">
    <citation type="submission" date="2021-01" db="EMBL/GenBank/DDBJ databases">
        <title>Adiantum capillus-veneris genome.</title>
        <authorList>
            <person name="Fang Y."/>
            <person name="Liao Q."/>
        </authorList>
    </citation>
    <scope>NUCLEOTIDE SEQUENCE</scope>
    <source>
        <strain evidence="12">H3</strain>
        <tissue evidence="12">Leaf</tissue>
    </source>
</reference>
<proteinExistence type="predicted"/>
<protein>
    <recommendedName>
        <fullName evidence="11">J domain-containing protein</fullName>
    </recommendedName>
</protein>
<evidence type="ECO:0000256" key="2">
    <source>
        <dbReference type="ARBA" id="ARBA00022692"/>
    </source>
</evidence>
<organism evidence="12 13">
    <name type="scientific">Adiantum capillus-veneris</name>
    <name type="common">Maidenhair fern</name>
    <dbReference type="NCBI Taxonomy" id="13818"/>
    <lineage>
        <taxon>Eukaryota</taxon>
        <taxon>Viridiplantae</taxon>
        <taxon>Streptophyta</taxon>
        <taxon>Embryophyta</taxon>
        <taxon>Tracheophyta</taxon>
        <taxon>Polypodiopsida</taxon>
        <taxon>Polypodiidae</taxon>
        <taxon>Polypodiales</taxon>
        <taxon>Pteridineae</taxon>
        <taxon>Pteridaceae</taxon>
        <taxon>Vittarioideae</taxon>
        <taxon>Adiantum</taxon>
    </lineage>
</organism>